<dbReference type="InterPro" id="IPR013022">
    <property type="entry name" value="Xyl_isomerase-like_TIM-brl"/>
</dbReference>
<dbReference type="RefSeq" id="WP_158203557.1">
    <property type="nucleotide sequence ID" value="NZ_WSZK01000011.1"/>
</dbReference>
<dbReference type="Pfam" id="PF01261">
    <property type="entry name" value="AP_endonuc_2"/>
    <property type="match status" value="1"/>
</dbReference>
<dbReference type="OrthoDB" id="372143at2157"/>
<evidence type="ECO:0000313" key="2">
    <source>
        <dbReference type="EMBL" id="MWG33835.1"/>
    </source>
</evidence>
<dbReference type="InterPro" id="IPR050312">
    <property type="entry name" value="IolE/XylAMocC-like"/>
</dbReference>
<proteinExistence type="predicted"/>
<dbReference type="SUPFAM" id="SSF51658">
    <property type="entry name" value="Xylose isomerase-like"/>
    <property type="match status" value="1"/>
</dbReference>
<organism evidence="2 3">
    <name type="scientific">Halomarina oriensis</name>
    <dbReference type="NCBI Taxonomy" id="671145"/>
    <lineage>
        <taxon>Archaea</taxon>
        <taxon>Methanobacteriati</taxon>
        <taxon>Methanobacteriota</taxon>
        <taxon>Stenosarchaea group</taxon>
        <taxon>Halobacteria</taxon>
        <taxon>Halobacteriales</taxon>
        <taxon>Natronomonadaceae</taxon>
        <taxon>Halomarina</taxon>
    </lineage>
</organism>
<feature type="domain" description="Xylose isomerase-like TIM barrel" evidence="1">
    <location>
        <begin position="21"/>
        <end position="271"/>
    </location>
</feature>
<sequence>MRISLSTLGCPDWDLDTICTTAADNGFDGVDFRGYREEIDVTQHPQFTDRLVETMARLADAGLTVSGLSTSIRICFADKREENLAEARRYIPLAHELGVDTIRVFGVGDAEEHSLEELARVGGETVRDILALDGAADLRWLVETHDNWTSSADCRLLLDELPDDNTGILWDVGHTTRLGGESPAETLDAIGDRIEYVHVKDAVYAPDDENAKDDGWVFVLPGEGELPIDDALRELDDRGYDGWVVHEHEKRWQPYVADPEVAYPAFAEWYRTVLE</sequence>
<evidence type="ECO:0000313" key="3">
    <source>
        <dbReference type="Proteomes" id="UP000451471"/>
    </source>
</evidence>
<dbReference type="InterPro" id="IPR036237">
    <property type="entry name" value="Xyl_isomerase-like_sf"/>
</dbReference>
<protein>
    <submittedName>
        <fullName evidence="2">TIM barrel protein</fullName>
    </submittedName>
</protein>
<dbReference type="AlphaFoldDB" id="A0A6B0GNX0"/>
<comment type="caution">
    <text evidence="2">The sequence shown here is derived from an EMBL/GenBank/DDBJ whole genome shotgun (WGS) entry which is preliminary data.</text>
</comment>
<dbReference type="Proteomes" id="UP000451471">
    <property type="component" value="Unassembled WGS sequence"/>
</dbReference>
<reference evidence="2 3" key="1">
    <citation type="submission" date="2019-12" db="EMBL/GenBank/DDBJ databases">
        <title>Halocatena pleomorpha gen. nov. sp. nov., an extremely halophilic archaeon of family Halobacteriaceae isolated from saltpan soil.</title>
        <authorList>
            <person name="Pal Y."/>
            <person name="Verma A."/>
            <person name="Krishnamurthi S."/>
            <person name="Kumar P."/>
        </authorList>
    </citation>
    <scope>NUCLEOTIDE SEQUENCE [LARGE SCALE GENOMIC DNA]</scope>
    <source>
        <strain evidence="2 3">JCM 16495</strain>
    </source>
</reference>
<gene>
    <name evidence="2" type="ORF">GQS65_04890</name>
</gene>
<keyword evidence="3" id="KW-1185">Reference proteome</keyword>
<evidence type="ECO:0000259" key="1">
    <source>
        <dbReference type="Pfam" id="PF01261"/>
    </source>
</evidence>
<dbReference type="EMBL" id="WSZK01000011">
    <property type="protein sequence ID" value="MWG33835.1"/>
    <property type="molecule type" value="Genomic_DNA"/>
</dbReference>
<name>A0A6B0GNX0_9EURY</name>
<accession>A0A6B0GNX0</accession>
<dbReference type="PANTHER" id="PTHR12110">
    <property type="entry name" value="HYDROXYPYRUVATE ISOMERASE"/>
    <property type="match status" value="1"/>
</dbReference>
<dbReference type="Gene3D" id="3.20.20.150">
    <property type="entry name" value="Divalent-metal-dependent TIM barrel enzymes"/>
    <property type="match status" value="1"/>
</dbReference>